<dbReference type="InParanoid" id="A0A165NMY3"/>
<dbReference type="PANTHER" id="PTHR37834:SF2">
    <property type="entry name" value="ESTERASE, SGNH HYDROLASE-TYPE"/>
    <property type="match status" value="1"/>
</dbReference>
<dbReference type="AlphaFoldDB" id="A0A165NMY3"/>
<dbReference type="PANTHER" id="PTHR37834">
    <property type="entry name" value="GDSL-LIKE LIPASE/ACYLHYDROLASE DOMAIN PROTEIN (AFU_ORTHOLOGUE AFUA_2G00620)"/>
    <property type="match status" value="1"/>
</dbReference>
<feature type="signal peptide" evidence="1">
    <location>
        <begin position="1"/>
        <end position="27"/>
    </location>
</feature>
<evidence type="ECO:0000313" key="3">
    <source>
        <dbReference type="EMBL" id="KZT19865.1"/>
    </source>
</evidence>
<dbReference type="Gene3D" id="3.40.50.1110">
    <property type="entry name" value="SGNH hydrolase"/>
    <property type="match status" value="1"/>
</dbReference>
<gene>
    <name evidence="3" type="ORF">NEOLEDRAFT_926432</name>
</gene>
<dbReference type="Proteomes" id="UP000076761">
    <property type="component" value="Unassembled WGS sequence"/>
</dbReference>
<keyword evidence="4" id="KW-1185">Reference proteome</keyword>
<dbReference type="OrthoDB" id="426133at2759"/>
<dbReference type="SUPFAM" id="SSF52266">
    <property type="entry name" value="SGNH hydrolase"/>
    <property type="match status" value="1"/>
</dbReference>
<dbReference type="InterPro" id="IPR013830">
    <property type="entry name" value="SGNH_hydro"/>
</dbReference>
<dbReference type="InterPro" id="IPR052762">
    <property type="entry name" value="PCW_deacetylase/CE"/>
</dbReference>
<feature type="chain" id="PRO_5007863362" description="SGNH hydrolase-type esterase domain-containing protein" evidence="1">
    <location>
        <begin position="28"/>
        <end position="370"/>
    </location>
</feature>
<dbReference type="InterPro" id="IPR036514">
    <property type="entry name" value="SGNH_hydro_sf"/>
</dbReference>
<keyword evidence="1" id="KW-0732">Signal</keyword>
<evidence type="ECO:0000259" key="2">
    <source>
        <dbReference type="Pfam" id="PF13472"/>
    </source>
</evidence>
<sequence length="370" mass="40731">MLARVCSLASLGLAALVLNAVPAFSAANDVTLFYDNPLIFYHGRWDASPGTWWASSGFNLVVDNLSSLILNLGPHTTSPLVSLGLSVNYDTVYTFNASAGSNAIPLSNVQTGPNVVRINVEGWQNNRVNLESIVLNPGAVVLPYIPSPLAFQFIGDSLSAGQYLSEGVDQAWPLLTSQYFKAEGTVNAQPGAALADIYAWGNVHGVSYQFFRTEDTGFYSTTDHNYTTPWNFTLDHPKPTHLVIHIGANDASQNVSQALFTQTYMDFIARLRTIYVYQPIFVFTPWGWPAADGSISYYYTGAYQTVVDQRHASGDENIFLVNTTGWVSWEDVFPTNQHPTVEGHQKIAGLFETWLETWGLQAGPFWPSLP</sequence>
<organism evidence="3 4">
    <name type="scientific">Neolentinus lepideus HHB14362 ss-1</name>
    <dbReference type="NCBI Taxonomy" id="1314782"/>
    <lineage>
        <taxon>Eukaryota</taxon>
        <taxon>Fungi</taxon>
        <taxon>Dikarya</taxon>
        <taxon>Basidiomycota</taxon>
        <taxon>Agaricomycotina</taxon>
        <taxon>Agaricomycetes</taxon>
        <taxon>Gloeophyllales</taxon>
        <taxon>Gloeophyllaceae</taxon>
        <taxon>Neolentinus</taxon>
    </lineage>
</organism>
<dbReference type="EMBL" id="KV425631">
    <property type="protein sequence ID" value="KZT19865.1"/>
    <property type="molecule type" value="Genomic_DNA"/>
</dbReference>
<dbReference type="Pfam" id="PF13472">
    <property type="entry name" value="Lipase_GDSL_2"/>
    <property type="match status" value="1"/>
</dbReference>
<reference evidence="3 4" key="1">
    <citation type="journal article" date="2016" name="Mol. Biol. Evol.">
        <title>Comparative Genomics of Early-Diverging Mushroom-Forming Fungi Provides Insights into the Origins of Lignocellulose Decay Capabilities.</title>
        <authorList>
            <person name="Nagy L.G."/>
            <person name="Riley R."/>
            <person name="Tritt A."/>
            <person name="Adam C."/>
            <person name="Daum C."/>
            <person name="Floudas D."/>
            <person name="Sun H."/>
            <person name="Yadav J.S."/>
            <person name="Pangilinan J."/>
            <person name="Larsson K.H."/>
            <person name="Matsuura K."/>
            <person name="Barry K."/>
            <person name="Labutti K."/>
            <person name="Kuo R."/>
            <person name="Ohm R.A."/>
            <person name="Bhattacharya S.S."/>
            <person name="Shirouzu T."/>
            <person name="Yoshinaga Y."/>
            <person name="Martin F.M."/>
            <person name="Grigoriev I.V."/>
            <person name="Hibbett D.S."/>
        </authorList>
    </citation>
    <scope>NUCLEOTIDE SEQUENCE [LARGE SCALE GENOMIC DNA]</scope>
    <source>
        <strain evidence="3 4">HHB14362 ss-1</strain>
    </source>
</reference>
<evidence type="ECO:0000313" key="4">
    <source>
        <dbReference type="Proteomes" id="UP000076761"/>
    </source>
</evidence>
<feature type="domain" description="SGNH hydrolase-type esterase" evidence="2">
    <location>
        <begin position="153"/>
        <end position="345"/>
    </location>
</feature>
<protein>
    <recommendedName>
        <fullName evidence="2">SGNH hydrolase-type esterase domain-containing protein</fullName>
    </recommendedName>
</protein>
<accession>A0A165NMY3</accession>
<name>A0A165NMY3_9AGAM</name>
<proteinExistence type="predicted"/>
<evidence type="ECO:0000256" key="1">
    <source>
        <dbReference type="SAM" id="SignalP"/>
    </source>
</evidence>